<dbReference type="InterPro" id="IPR015919">
    <property type="entry name" value="Cadherin-like_sf"/>
</dbReference>
<dbReference type="CDD" id="cd11304">
    <property type="entry name" value="Cadherin_repeat"/>
    <property type="match status" value="1"/>
</dbReference>
<evidence type="ECO:0000313" key="3">
    <source>
        <dbReference type="Proteomes" id="UP000095282"/>
    </source>
</evidence>
<name>A0A1I7UPC4_9PELO</name>
<dbReference type="WBParaSite" id="Csp11.Scaffold630.g17998.t1">
    <property type="protein sequence ID" value="Csp11.Scaffold630.g17998.t1"/>
    <property type="gene ID" value="Csp11.Scaffold630.g17998"/>
</dbReference>
<dbReference type="PROSITE" id="PS50268">
    <property type="entry name" value="CADHERIN_2"/>
    <property type="match status" value="1"/>
</dbReference>
<dbReference type="Proteomes" id="UP000095282">
    <property type="component" value="Unplaced"/>
</dbReference>
<dbReference type="STRING" id="1561998.A0A1I7UPC4"/>
<keyword evidence="3" id="KW-1185">Reference proteome</keyword>
<proteinExistence type="predicted"/>
<reference evidence="4" key="1">
    <citation type="submission" date="2016-11" db="UniProtKB">
        <authorList>
            <consortium name="WormBaseParasite"/>
        </authorList>
    </citation>
    <scope>IDENTIFICATION</scope>
</reference>
<dbReference type="GO" id="GO:0016020">
    <property type="term" value="C:membrane"/>
    <property type="evidence" value="ECO:0007669"/>
    <property type="project" value="InterPro"/>
</dbReference>
<evidence type="ECO:0000256" key="1">
    <source>
        <dbReference type="PROSITE-ProRule" id="PRU00043"/>
    </source>
</evidence>
<dbReference type="SUPFAM" id="SSF49313">
    <property type="entry name" value="Cadherin-like"/>
    <property type="match status" value="1"/>
</dbReference>
<sequence>MTMLQNSPEVDTQPQYLQMYQLDLISLHPSNSNFAISPSGVITTTVTLLPASTHDVIVVASDHGSPPLTSSAVVTISVMGSHLASPPLDIIWDGTGLMKVCWMFLVK</sequence>
<feature type="domain" description="Cadherin" evidence="2">
    <location>
        <begin position="29"/>
        <end position="88"/>
    </location>
</feature>
<organism evidence="3 4">
    <name type="scientific">Caenorhabditis tropicalis</name>
    <dbReference type="NCBI Taxonomy" id="1561998"/>
    <lineage>
        <taxon>Eukaryota</taxon>
        <taxon>Metazoa</taxon>
        <taxon>Ecdysozoa</taxon>
        <taxon>Nematoda</taxon>
        <taxon>Chromadorea</taxon>
        <taxon>Rhabditida</taxon>
        <taxon>Rhabditina</taxon>
        <taxon>Rhabditomorpha</taxon>
        <taxon>Rhabditoidea</taxon>
        <taxon>Rhabditidae</taxon>
        <taxon>Peloderinae</taxon>
        <taxon>Caenorhabditis</taxon>
    </lineage>
</organism>
<dbReference type="AlphaFoldDB" id="A0A1I7UPC4"/>
<accession>A0A1I7UPC4</accession>
<protein>
    <submittedName>
        <fullName evidence="4">Cadherin domain-containing protein</fullName>
    </submittedName>
</protein>
<dbReference type="eggNOG" id="KOG3594">
    <property type="taxonomic scope" value="Eukaryota"/>
</dbReference>
<evidence type="ECO:0000259" key="2">
    <source>
        <dbReference type="PROSITE" id="PS50268"/>
    </source>
</evidence>
<dbReference type="Gene3D" id="2.60.40.60">
    <property type="entry name" value="Cadherins"/>
    <property type="match status" value="1"/>
</dbReference>
<keyword evidence="1" id="KW-0106">Calcium</keyword>
<evidence type="ECO:0000313" key="4">
    <source>
        <dbReference type="WBParaSite" id="Csp11.Scaffold630.g17998.t1"/>
    </source>
</evidence>
<dbReference type="GO" id="GO:0007156">
    <property type="term" value="P:homophilic cell adhesion via plasma membrane adhesion molecules"/>
    <property type="evidence" value="ECO:0007669"/>
    <property type="project" value="InterPro"/>
</dbReference>
<dbReference type="InterPro" id="IPR002126">
    <property type="entry name" value="Cadherin-like_dom"/>
</dbReference>
<dbReference type="GO" id="GO:0005509">
    <property type="term" value="F:calcium ion binding"/>
    <property type="evidence" value="ECO:0007669"/>
    <property type="project" value="UniProtKB-UniRule"/>
</dbReference>